<dbReference type="OrthoDB" id="10357045at2759"/>
<evidence type="ECO:0000313" key="2">
    <source>
        <dbReference type="Proteomes" id="UP000664203"/>
    </source>
</evidence>
<dbReference type="Proteomes" id="UP000664203">
    <property type="component" value="Unassembled WGS sequence"/>
</dbReference>
<sequence>MTHPPSSLNTTNAIHPHCFPPSPGLPVIRPTDCHTAVYDFLVGPDTMLLRHWDRHSNLPVEQAFKTCSIILARVSADSEEIFQPVLVAYAAALLVHSCVTERWGYQGGTTRIGAKEEFVVYVSATEAGDAVGMESARARA</sequence>
<gene>
    <name evidence="1" type="ORF">ALECFALPRED_002865</name>
</gene>
<dbReference type="EMBL" id="CAJPDR010000197">
    <property type="protein sequence ID" value="CAF9924921.1"/>
    <property type="molecule type" value="Genomic_DNA"/>
</dbReference>
<comment type="caution">
    <text evidence="1">The sequence shown here is derived from an EMBL/GenBank/DDBJ whole genome shotgun (WGS) entry which is preliminary data.</text>
</comment>
<accession>A0A8H3FPL9</accession>
<proteinExistence type="predicted"/>
<organism evidence="1 2">
    <name type="scientific">Alectoria fallacina</name>
    <dbReference type="NCBI Taxonomy" id="1903189"/>
    <lineage>
        <taxon>Eukaryota</taxon>
        <taxon>Fungi</taxon>
        <taxon>Dikarya</taxon>
        <taxon>Ascomycota</taxon>
        <taxon>Pezizomycotina</taxon>
        <taxon>Lecanoromycetes</taxon>
        <taxon>OSLEUM clade</taxon>
        <taxon>Lecanoromycetidae</taxon>
        <taxon>Lecanorales</taxon>
        <taxon>Lecanorineae</taxon>
        <taxon>Parmeliaceae</taxon>
        <taxon>Alectoria</taxon>
    </lineage>
</organism>
<protein>
    <submittedName>
        <fullName evidence="1">Uncharacterized protein</fullName>
    </submittedName>
</protein>
<keyword evidence="2" id="KW-1185">Reference proteome</keyword>
<dbReference type="AlphaFoldDB" id="A0A8H3FPL9"/>
<reference evidence="1" key="1">
    <citation type="submission" date="2021-03" db="EMBL/GenBank/DDBJ databases">
        <authorList>
            <person name="Tagirdzhanova G."/>
        </authorList>
    </citation>
    <scope>NUCLEOTIDE SEQUENCE</scope>
</reference>
<evidence type="ECO:0000313" key="1">
    <source>
        <dbReference type="EMBL" id="CAF9924921.1"/>
    </source>
</evidence>
<name>A0A8H3FPL9_9LECA</name>